<dbReference type="AlphaFoldDB" id="A0A5J4VQ55"/>
<name>A0A5J4VQ55_9EUKA</name>
<dbReference type="Proteomes" id="UP000324800">
    <property type="component" value="Unassembled WGS sequence"/>
</dbReference>
<organism evidence="1 2">
    <name type="scientific">Streblomastix strix</name>
    <dbReference type="NCBI Taxonomy" id="222440"/>
    <lineage>
        <taxon>Eukaryota</taxon>
        <taxon>Metamonada</taxon>
        <taxon>Preaxostyla</taxon>
        <taxon>Oxymonadida</taxon>
        <taxon>Streblomastigidae</taxon>
        <taxon>Streblomastix</taxon>
    </lineage>
</organism>
<reference evidence="1 2" key="1">
    <citation type="submission" date="2019-03" db="EMBL/GenBank/DDBJ databases">
        <title>Single cell metagenomics reveals metabolic interactions within the superorganism composed of flagellate Streblomastix strix and complex community of Bacteroidetes bacteria on its surface.</title>
        <authorList>
            <person name="Treitli S.C."/>
            <person name="Kolisko M."/>
            <person name="Husnik F."/>
            <person name="Keeling P."/>
            <person name="Hampl V."/>
        </authorList>
    </citation>
    <scope>NUCLEOTIDE SEQUENCE [LARGE SCALE GENOMIC DNA]</scope>
    <source>
        <strain evidence="1">ST1C</strain>
    </source>
</reference>
<gene>
    <name evidence="1" type="ORF">EZS28_019741</name>
</gene>
<dbReference type="GO" id="GO:0051225">
    <property type="term" value="P:spindle assembly"/>
    <property type="evidence" value="ECO:0007669"/>
    <property type="project" value="InterPro"/>
</dbReference>
<evidence type="ECO:0000313" key="1">
    <source>
        <dbReference type="EMBL" id="KAA6384732.1"/>
    </source>
</evidence>
<comment type="caution">
    <text evidence="1">The sequence shown here is derived from an EMBL/GenBank/DDBJ whole genome shotgun (WGS) entry which is preliminary data.</text>
</comment>
<proteinExistence type="predicted"/>
<dbReference type="Pfam" id="PF15003">
    <property type="entry name" value="HAUS2"/>
    <property type="match status" value="1"/>
</dbReference>
<evidence type="ECO:0000313" key="2">
    <source>
        <dbReference type="Proteomes" id="UP000324800"/>
    </source>
</evidence>
<sequence length="200" mass="22832">MNFTSKDTFSFTPQVGGVSDVLLLAEQSGIYDDDFGRKQKQDSNILATDLLSQIREKTLILESYINQMQNISIRLSLMDFAEEAFLESRVKTIQHIVNVLKRVREEKKKIIDLLSRGQNGDWVSVGAGSQGDFNRFIADIPNFLDNAQQHMENIQWGVEFMNDPQIPELQRVESVISIANKFYDSLNSCLQVLLDNKELI</sequence>
<dbReference type="InterPro" id="IPR028346">
    <property type="entry name" value="HAUS2"/>
</dbReference>
<accession>A0A5J4VQ55</accession>
<protein>
    <submittedName>
        <fullName evidence="1">Uncharacterized protein</fullName>
    </submittedName>
</protein>
<dbReference type="EMBL" id="SNRW01005609">
    <property type="protein sequence ID" value="KAA6384732.1"/>
    <property type="molecule type" value="Genomic_DNA"/>
</dbReference>
<dbReference type="GO" id="GO:0031023">
    <property type="term" value="P:microtubule organizing center organization"/>
    <property type="evidence" value="ECO:0007669"/>
    <property type="project" value="InterPro"/>
</dbReference>